<feature type="coiled-coil region" evidence="2">
    <location>
        <begin position="23"/>
        <end position="122"/>
    </location>
</feature>
<dbReference type="PROSITE" id="PS51354">
    <property type="entry name" value="GLUTAREDOXIN_2"/>
    <property type="match status" value="1"/>
</dbReference>
<evidence type="ECO:0000313" key="4">
    <source>
        <dbReference type="EMBL" id="ORZ18340.1"/>
    </source>
</evidence>
<keyword evidence="5" id="KW-1185">Reference proteome</keyword>
<comment type="caution">
    <text evidence="4">The sequence shown here is derived from an EMBL/GenBank/DDBJ whole genome shotgun (WGS) entry which is preliminary data.</text>
</comment>
<dbReference type="GO" id="GO:0005737">
    <property type="term" value="C:cytoplasm"/>
    <property type="evidence" value="ECO:0007669"/>
    <property type="project" value="TreeGrafter"/>
</dbReference>
<dbReference type="InterPro" id="IPR006993">
    <property type="entry name" value="Glut_rich_SH3-bd"/>
</dbReference>
<dbReference type="InterPro" id="IPR036249">
    <property type="entry name" value="Thioredoxin-like_sf"/>
</dbReference>
<dbReference type="PANTHER" id="PTHR12232">
    <property type="entry name" value="SH3 DOMAIN-BINDING GLUTAMIC ACID-RICH-LIKE PROTEIN"/>
    <property type="match status" value="1"/>
</dbReference>
<organism evidence="4 5">
    <name type="scientific">Lobosporangium transversale</name>
    <dbReference type="NCBI Taxonomy" id="64571"/>
    <lineage>
        <taxon>Eukaryota</taxon>
        <taxon>Fungi</taxon>
        <taxon>Fungi incertae sedis</taxon>
        <taxon>Mucoromycota</taxon>
        <taxon>Mortierellomycotina</taxon>
        <taxon>Mortierellomycetes</taxon>
        <taxon>Mortierellales</taxon>
        <taxon>Mortierellaceae</taxon>
        <taxon>Lobosporangium</taxon>
    </lineage>
</organism>
<evidence type="ECO:0000256" key="2">
    <source>
        <dbReference type="SAM" id="Coils"/>
    </source>
</evidence>
<dbReference type="RefSeq" id="XP_021882135.1">
    <property type="nucleotide sequence ID" value="XM_022030854.1"/>
</dbReference>
<dbReference type="Pfam" id="PF04908">
    <property type="entry name" value="SH3BGR"/>
    <property type="match status" value="1"/>
</dbReference>
<feature type="compositionally biased region" description="Polar residues" evidence="3">
    <location>
        <begin position="414"/>
        <end position="426"/>
    </location>
</feature>
<gene>
    <name evidence="4" type="ORF">BCR41DRAFT_45614</name>
</gene>
<reference evidence="4 5" key="1">
    <citation type="submission" date="2016-07" db="EMBL/GenBank/DDBJ databases">
        <title>Pervasive Adenine N6-methylation of Active Genes in Fungi.</title>
        <authorList>
            <consortium name="DOE Joint Genome Institute"/>
            <person name="Mondo S.J."/>
            <person name="Dannebaum R.O."/>
            <person name="Kuo R.C."/>
            <person name="Labutti K."/>
            <person name="Haridas S."/>
            <person name="Kuo A."/>
            <person name="Salamov A."/>
            <person name="Ahrendt S.R."/>
            <person name="Lipzen A."/>
            <person name="Sullivan W."/>
            <person name="Andreopoulos W.B."/>
            <person name="Clum A."/>
            <person name="Lindquist E."/>
            <person name="Daum C."/>
            <person name="Ramamoorthy G.K."/>
            <person name="Gryganskyi A."/>
            <person name="Culley D."/>
            <person name="Magnuson J.K."/>
            <person name="James T.Y."/>
            <person name="O'Malley M.A."/>
            <person name="Stajich J.E."/>
            <person name="Spatafora J.W."/>
            <person name="Visel A."/>
            <person name="Grigoriev I.V."/>
        </authorList>
    </citation>
    <scope>NUCLEOTIDE SEQUENCE [LARGE SCALE GENOMIC DNA]</scope>
    <source>
        <strain evidence="4 5">NRRL 3116</strain>
    </source>
</reference>
<proteinExistence type="inferred from homology"/>
<feature type="region of interest" description="Disordered" evidence="3">
    <location>
        <begin position="1"/>
        <end position="20"/>
    </location>
</feature>
<dbReference type="Proteomes" id="UP000193648">
    <property type="component" value="Unassembled WGS sequence"/>
</dbReference>
<comment type="similarity">
    <text evidence="1">Belongs to the SH3BGR family.</text>
</comment>
<evidence type="ECO:0000256" key="1">
    <source>
        <dbReference type="ARBA" id="ARBA00007764"/>
    </source>
</evidence>
<dbReference type="SUPFAM" id="SSF52833">
    <property type="entry name" value="Thioredoxin-like"/>
    <property type="match status" value="1"/>
</dbReference>
<dbReference type="OrthoDB" id="9932926at2759"/>
<dbReference type="Gene3D" id="3.40.30.10">
    <property type="entry name" value="Glutaredoxin"/>
    <property type="match status" value="1"/>
</dbReference>
<dbReference type="EMBL" id="MCFF01000015">
    <property type="protein sequence ID" value="ORZ18340.1"/>
    <property type="molecule type" value="Genomic_DNA"/>
</dbReference>
<dbReference type="InterPro" id="IPR051033">
    <property type="entry name" value="SH3BGR"/>
</dbReference>
<keyword evidence="2" id="KW-0175">Coiled coil</keyword>
<dbReference type="InParanoid" id="A0A1Y2GQ05"/>
<dbReference type="GeneID" id="33572695"/>
<evidence type="ECO:0000313" key="5">
    <source>
        <dbReference type="Proteomes" id="UP000193648"/>
    </source>
</evidence>
<feature type="region of interest" description="Disordered" evidence="3">
    <location>
        <begin position="409"/>
        <end position="432"/>
    </location>
</feature>
<dbReference type="STRING" id="64571.A0A1Y2GQ05"/>
<feature type="coiled-coil region" evidence="2">
    <location>
        <begin position="223"/>
        <end position="296"/>
    </location>
</feature>
<sequence>MRKELAELTMMPEPQRKPISSDVQQVLNEMEELRKQFSIAKTEHQKQLEDMATQREKEIAELKEKHDALLSAMIEERDSIADSLKSLKASGELTEREKDAKIKELEEQIEKSLKEHAEVLLKHADALEVLRADMEAAWTAKYDSKVQELTKVHAEELKDLEEKRQVSKDAEIQELKDSFSQQIKALEEEQEKRITDLNTKHASQIQDWKDKLSHQADASDELIGKLKSELKSAKAAKEEVEAELNRVNEQTQEQLNQVRAEMEEIRKLLAAKEAETAELQKRVDELTDDLENASISAMLKNTKRYKVKQVQIYGSSVSGNLKVKRAQQSISDTLEQLDIEFEFVDVSVDEDAKWYMRRKNGGEKQLPQIFSGGEYRGIFEDFEYAIETHQLTQFLGFDRIRGFVPRNKMGVDSHNGNGVKSTTQAQDGEDAEQGAGFPSVVVNGMGHRSSISAGNNKDVATSMYLLSPASNRFHSTASLASVTSTTSTTSSRSNGSLKAGFVQNASQVWDGALKNDITHVKHNLGFANPVIPDDEELEELFEQGAVTEEELQALLNM</sequence>
<dbReference type="AlphaFoldDB" id="A0A1Y2GQ05"/>
<dbReference type="PANTHER" id="PTHR12232:SF0">
    <property type="entry name" value="THIOREDOXIN DOMAIN-CONTAINING PROTEIN"/>
    <property type="match status" value="1"/>
</dbReference>
<evidence type="ECO:0000256" key="3">
    <source>
        <dbReference type="SAM" id="MobiDB-lite"/>
    </source>
</evidence>
<protein>
    <submittedName>
        <fullName evidence="4">Uncharacterized protein</fullName>
    </submittedName>
</protein>
<accession>A0A1Y2GQ05</accession>
<name>A0A1Y2GQ05_9FUNG</name>